<feature type="compositionally biased region" description="Polar residues" evidence="1">
    <location>
        <begin position="145"/>
        <end position="156"/>
    </location>
</feature>
<evidence type="ECO:0000313" key="2">
    <source>
        <dbReference type="EMBL" id="KKN70082.1"/>
    </source>
</evidence>
<name>A0A0F9T577_9ZZZZ</name>
<organism evidence="2">
    <name type="scientific">marine sediment metagenome</name>
    <dbReference type="NCBI Taxonomy" id="412755"/>
    <lineage>
        <taxon>unclassified sequences</taxon>
        <taxon>metagenomes</taxon>
        <taxon>ecological metagenomes</taxon>
    </lineage>
</organism>
<feature type="region of interest" description="Disordered" evidence="1">
    <location>
        <begin position="144"/>
        <end position="177"/>
    </location>
</feature>
<gene>
    <name evidence="2" type="ORF">LCGC14_0434070</name>
</gene>
<accession>A0A0F9T577</accession>
<evidence type="ECO:0000256" key="1">
    <source>
        <dbReference type="SAM" id="MobiDB-lite"/>
    </source>
</evidence>
<feature type="compositionally biased region" description="Low complexity" evidence="1">
    <location>
        <begin position="75"/>
        <end position="98"/>
    </location>
</feature>
<protein>
    <submittedName>
        <fullName evidence="2">Uncharacterized protein</fullName>
    </submittedName>
</protein>
<comment type="caution">
    <text evidence="2">The sequence shown here is derived from an EMBL/GenBank/DDBJ whole genome shotgun (WGS) entry which is preliminary data.</text>
</comment>
<dbReference type="AlphaFoldDB" id="A0A0F9T577"/>
<feature type="region of interest" description="Disordered" evidence="1">
    <location>
        <begin position="74"/>
        <end position="98"/>
    </location>
</feature>
<proteinExistence type="predicted"/>
<sequence>MNIEGTITNTAPSAAPDANQCCRQKIQITNASGTEFVGFINWKKQAYAVGMPILVEATANQDGSFYFKKINPRFAQGGNQQQGDQQWQQPPQQAQQQAYRYPDAKDIGIIRQCCIKAAARLSLNEPEEVILYARKFEAYCLGREATSQPSGSNPSYEANPDYNPNPQPTADGDGIPF</sequence>
<dbReference type="EMBL" id="LAZR01000411">
    <property type="protein sequence ID" value="KKN70082.1"/>
    <property type="molecule type" value="Genomic_DNA"/>
</dbReference>
<reference evidence="2" key="1">
    <citation type="journal article" date="2015" name="Nature">
        <title>Complex archaea that bridge the gap between prokaryotes and eukaryotes.</title>
        <authorList>
            <person name="Spang A."/>
            <person name="Saw J.H."/>
            <person name="Jorgensen S.L."/>
            <person name="Zaremba-Niedzwiedzka K."/>
            <person name="Martijn J."/>
            <person name="Lind A.E."/>
            <person name="van Eijk R."/>
            <person name="Schleper C."/>
            <person name="Guy L."/>
            <person name="Ettema T.J."/>
        </authorList>
    </citation>
    <scope>NUCLEOTIDE SEQUENCE</scope>
</reference>